<name>A0A3M7MAE4_9PLEO</name>
<keyword evidence="6" id="KW-0503">Monooxygenase</keyword>
<evidence type="ECO:0000259" key="5">
    <source>
        <dbReference type="Pfam" id="PF22607"/>
    </source>
</evidence>
<dbReference type="InterPro" id="IPR002938">
    <property type="entry name" value="FAD-bd"/>
</dbReference>
<evidence type="ECO:0000256" key="2">
    <source>
        <dbReference type="ARBA" id="ARBA00022827"/>
    </source>
</evidence>
<feature type="domain" description="2,6-dihydroxypyridine 3-monooxygenase substrate binding" evidence="5">
    <location>
        <begin position="200"/>
        <end position="327"/>
    </location>
</feature>
<keyword evidence="1" id="KW-0285">Flavoprotein</keyword>
<evidence type="ECO:0000256" key="3">
    <source>
        <dbReference type="ARBA" id="ARBA00023002"/>
    </source>
</evidence>
<dbReference type="SUPFAM" id="SSF54373">
    <property type="entry name" value="FAD-linked reductases, C-terminal domain"/>
    <property type="match status" value="1"/>
</dbReference>
<dbReference type="SUPFAM" id="SSF51905">
    <property type="entry name" value="FAD/NAD(P)-binding domain"/>
    <property type="match status" value="1"/>
</dbReference>
<protein>
    <submittedName>
        <fullName evidence="6">Monooxygenase fad-binding</fullName>
    </submittedName>
</protein>
<dbReference type="GO" id="GO:0004497">
    <property type="term" value="F:monooxygenase activity"/>
    <property type="evidence" value="ECO:0007669"/>
    <property type="project" value="UniProtKB-KW"/>
</dbReference>
<keyword evidence="3" id="KW-0560">Oxidoreductase</keyword>
<dbReference type="Pfam" id="PF01494">
    <property type="entry name" value="FAD_binding_3"/>
    <property type="match status" value="1"/>
</dbReference>
<organism evidence="6 7">
    <name type="scientific">Pyrenophora seminiperda CCB06</name>
    <dbReference type="NCBI Taxonomy" id="1302712"/>
    <lineage>
        <taxon>Eukaryota</taxon>
        <taxon>Fungi</taxon>
        <taxon>Dikarya</taxon>
        <taxon>Ascomycota</taxon>
        <taxon>Pezizomycotina</taxon>
        <taxon>Dothideomycetes</taxon>
        <taxon>Pleosporomycetidae</taxon>
        <taxon>Pleosporales</taxon>
        <taxon>Pleosporineae</taxon>
        <taxon>Pleosporaceae</taxon>
        <taxon>Pyrenophora</taxon>
    </lineage>
</organism>
<gene>
    <name evidence="6" type="ORF">GMOD_00006615</name>
</gene>
<reference evidence="6 7" key="1">
    <citation type="journal article" date="2014" name="PLoS ONE">
        <title>De novo Genome Assembly of the Fungal Plant Pathogen Pyrenophora semeniperda.</title>
        <authorList>
            <person name="Soliai M.M."/>
            <person name="Meyer S.E."/>
            <person name="Udall J.A."/>
            <person name="Elzinga D.E."/>
            <person name="Hermansen R.A."/>
            <person name="Bodily P.M."/>
            <person name="Hart A.A."/>
            <person name="Coleman C.E."/>
        </authorList>
    </citation>
    <scope>NUCLEOTIDE SEQUENCE [LARGE SCALE GENOMIC DNA]</scope>
    <source>
        <strain evidence="6 7">CCB06</strain>
        <tissue evidence="6">Mycelium</tissue>
    </source>
</reference>
<proteinExistence type="predicted"/>
<accession>A0A3M7MAE4</accession>
<dbReference type="InterPro" id="IPR053212">
    <property type="entry name" value="DHP_3-monooxygenase"/>
</dbReference>
<dbReference type="EMBL" id="KE747827">
    <property type="protein sequence ID" value="RMZ71495.1"/>
    <property type="molecule type" value="Genomic_DNA"/>
</dbReference>
<dbReference type="PANTHER" id="PTHR47469:SF2">
    <property type="entry name" value="OS06G0597600 PROTEIN"/>
    <property type="match status" value="1"/>
</dbReference>
<evidence type="ECO:0000259" key="4">
    <source>
        <dbReference type="Pfam" id="PF01494"/>
    </source>
</evidence>
<sequence length="428" mass="47243">MAEAQRKRVVVVSWSWSDACLITNSTRKGGGSIAGLMHALVLKSHGYNVDVLEIRSEEQLQAQAAGLSLWPNAQEVLTTYIPEIELENVAFRNPSFPIFDNKGELVVEVPCAEDVRTSSWASIHCLLWKACKKKVEGHGFVTMRCGYRVSGLTEHDDQLVVAYKGEDGTERAMPADLVVAADGARSYIRSLVLPDVNPEYVGYVAWRASIKEVDAPEELHCALEGKMPICMLDGSYIMVYLSPGKSGNMEPGERVIEWCWYDPCDASTPVFSECMTDVHGVRHNLTVPSHLLRPEVWSSQLRRRDSILTPMWKNIFQKSEMPLLTAIRSFDNTKASFFGGKLLLAGEAFVQLRPHLGASSDLAAMSAINLPHVLSGDMSIEDWEKRVSGHATEKAIGSRAMGMFGMTGQWPQSQAPTAAPEVSQEIVC</sequence>
<evidence type="ECO:0000313" key="6">
    <source>
        <dbReference type="EMBL" id="RMZ71495.1"/>
    </source>
</evidence>
<dbReference type="OrthoDB" id="16820at2759"/>
<dbReference type="Gene3D" id="3.50.50.60">
    <property type="entry name" value="FAD/NAD(P)-binding domain"/>
    <property type="match status" value="1"/>
</dbReference>
<dbReference type="GO" id="GO:0071949">
    <property type="term" value="F:FAD binding"/>
    <property type="evidence" value="ECO:0007669"/>
    <property type="project" value="InterPro"/>
</dbReference>
<keyword evidence="7" id="KW-1185">Reference proteome</keyword>
<dbReference type="Gene3D" id="3.30.9.60">
    <property type="match status" value="1"/>
</dbReference>
<keyword evidence="2" id="KW-0274">FAD</keyword>
<dbReference type="AlphaFoldDB" id="A0A3M7MAE4"/>
<dbReference type="InterPro" id="IPR036188">
    <property type="entry name" value="FAD/NAD-bd_sf"/>
</dbReference>
<dbReference type="InterPro" id="IPR054707">
    <property type="entry name" value="DhpH_subs-bd"/>
</dbReference>
<evidence type="ECO:0000256" key="1">
    <source>
        <dbReference type="ARBA" id="ARBA00022630"/>
    </source>
</evidence>
<dbReference type="Pfam" id="PF22607">
    <property type="entry name" value="FAD_binding-like"/>
    <property type="match status" value="1"/>
</dbReference>
<feature type="domain" description="FAD-binding" evidence="4">
    <location>
        <begin position="30"/>
        <end position="191"/>
    </location>
</feature>
<dbReference type="Proteomes" id="UP000265663">
    <property type="component" value="Unassembled WGS sequence"/>
</dbReference>
<dbReference type="PANTHER" id="PTHR47469">
    <property type="entry name" value="MONOOXYGENASE-LIKE"/>
    <property type="match status" value="1"/>
</dbReference>
<evidence type="ECO:0000313" key="7">
    <source>
        <dbReference type="Proteomes" id="UP000265663"/>
    </source>
</evidence>